<dbReference type="AlphaFoldDB" id="A0A1H3SCP7"/>
<evidence type="ECO:0000256" key="7">
    <source>
        <dbReference type="ARBA" id="ARBA00042645"/>
    </source>
</evidence>
<dbReference type="SUPFAM" id="SSF53474">
    <property type="entry name" value="alpha/beta-Hydrolases"/>
    <property type="match status" value="1"/>
</dbReference>
<dbReference type="InterPro" id="IPR000073">
    <property type="entry name" value="AB_hydrolase_1"/>
</dbReference>
<protein>
    <recommendedName>
        <fullName evidence="5">Palmitoyl-protein thioesterase ABHD10, mitochondrial</fullName>
        <ecNumber evidence="4">3.1.1.93</ecNumber>
        <ecNumber evidence="1">3.1.2.22</ecNumber>
    </recommendedName>
    <alternativeName>
        <fullName evidence="7">Acyl-protein thioesterase ABHD10</fullName>
    </alternativeName>
    <alternativeName>
        <fullName evidence="8">Alpha/beta hydrolase domain-containing protein 10</fullName>
    </alternativeName>
    <alternativeName>
        <fullName evidence="6">Mycophenolic acid acyl-glucuronide esterase, mitochondrial</fullName>
    </alternativeName>
</protein>
<dbReference type="RefSeq" id="WP_092646472.1">
    <property type="nucleotide sequence ID" value="NZ_FNPX01000011.1"/>
</dbReference>
<evidence type="ECO:0000256" key="5">
    <source>
        <dbReference type="ARBA" id="ARBA00039314"/>
    </source>
</evidence>
<comment type="catalytic activity">
    <reaction evidence="11">
        <text>mycophenolic acid O-acyl-beta-D-glucuronide + H2O = mycophenolate + D-glucuronate + H(+)</text>
        <dbReference type="Rhea" id="RHEA:34179"/>
        <dbReference type="ChEBI" id="CHEBI:15377"/>
        <dbReference type="ChEBI" id="CHEBI:15378"/>
        <dbReference type="ChEBI" id="CHEBI:58720"/>
        <dbReference type="ChEBI" id="CHEBI:62932"/>
        <dbReference type="ChEBI" id="CHEBI:66982"/>
        <dbReference type="EC" id="3.1.1.93"/>
    </reaction>
    <physiologicalReaction direction="left-to-right" evidence="11">
        <dbReference type="Rhea" id="RHEA:34180"/>
    </physiologicalReaction>
</comment>
<gene>
    <name evidence="13" type="ORF">SAMN05444004_11183</name>
</gene>
<evidence type="ECO:0000256" key="3">
    <source>
        <dbReference type="ARBA" id="ARBA00022946"/>
    </source>
</evidence>
<dbReference type="EC" id="3.1.1.93" evidence="4"/>
<organism evidence="13 14">
    <name type="scientific">Jannaschia faecimaris</name>
    <dbReference type="NCBI Taxonomy" id="1244108"/>
    <lineage>
        <taxon>Bacteria</taxon>
        <taxon>Pseudomonadati</taxon>
        <taxon>Pseudomonadota</taxon>
        <taxon>Alphaproteobacteria</taxon>
        <taxon>Rhodobacterales</taxon>
        <taxon>Roseobacteraceae</taxon>
        <taxon>Jannaschia</taxon>
    </lineage>
</organism>
<dbReference type="Pfam" id="PF12146">
    <property type="entry name" value="Hydrolase_4"/>
    <property type="match status" value="1"/>
</dbReference>
<dbReference type="Gene3D" id="3.40.50.1820">
    <property type="entry name" value="alpha/beta hydrolase"/>
    <property type="match status" value="1"/>
</dbReference>
<evidence type="ECO:0000313" key="14">
    <source>
        <dbReference type="Proteomes" id="UP000198914"/>
    </source>
</evidence>
<dbReference type="EC" id="3.1.2.22" evidence="1"/>
<dbReference type="GO" id="GO:0102390">
    <property type="term" value="F:mycophenolic acid acyl-glucuronide esterase activity"/>
    <property type="evidence" value="ECO:0007669"/>
    <property type="project" value="UniProtKB-EC"/>
</dbReference>
<dbReference type="PANTHER" id="PTHR16138:SF7">
    <property type="entry name" value="PALMITOYL-PROTEIN THIOESTERASE ABHD10, MITOCHONDRIAL"/>
    <property type="match status" value="1"/>
</dbReference>
<dbReference type="Proteomes" id="UP000198914">
    <property type="component" value="Unassembled WGS sequence"/>
</dbReference>
<dbReference type="InterPro" id="IPR029058">
    <property type="entry name" value="AB_hydrolase_fold"/>
</dbReference>
<keyword evidence="2" id="KW-0378">Hydrolase</keyword>
<evidence type="ECO:0000256" key="1">
    <source>
        <dbReference type="ARBA" id="ARBA00012423"/>
    </source>
</evidence>
<dbReference type="PANTHER" id="PTHR16138">
    <property type="entry name" value="MYCOPHENOLIC ACID ACYL-GLUCURONIDE ESTERASE, MITOCHONDRIAL"/>
    <property type="match status" value="1"/>
</dbReference>
<evidence type="ECO:0000256" key="10">
    <source>
        <dbReference type="ARBA" id="ARBA00047409"/>
    </source>
</evidence>
<evidence type="ECO:0000256" key="4">
    <source>
        <dbReference type="ARBA" id="ARBA00039132"/>
    </source>
</evidence>
<comment type="catalytic activity">
    <reaction evidence="10">
        <text>S-hexadecanoyl-L-cysteinyl-[protein] + H2O = L-cysteinyl-[protein] + hexadecanoate + H(+)</text>
        <dbReference type="Rhea" id="RHEA:19233"/>
        <dbReference type="Rhea" id="RHEA-COMP:10131"/>
        <dbReference type="Rhea" id="RHEA-COMP:11032"/>
        <dbReference type="ChEBI" id="CHEBI:7896"/>
        <dbReference type="ChEBI" id="CHEBI:15377"/>
        <dbReference type="ChEBI" id="CHEBI:15378"/>
        <dbReference type="ChEBI" id="CHEBI:29950"/>
        <dbReference type="ChEBI" id="CHEBI:74151"/>
        <dbReference type="EC" id="3.1.2.22"/>
    </reaction>
    <physiologicalReaction direction="left-to-right" evidence="10">
        <dbReference type="Rhea" id="RHEA:19234"/>
    </physiologicalReaction>
</comment>
<keyword evidence="14" id="KW-1185">Reference proteome</keyword>
<keyword evidence="13" id="KW-0645">Protease</keyword>
<evidence type="ECO:0000259" key="12">
    <source>
        <dbReference type="Pfam" id="PF12146"/>
    </source>
</evidence>
<dbReference type="GO" id="GO:0004177">
    <property type="term" value="F:aminopeptidase activity"/>
    <property type="evidence" value="ECO:0007669"/>
    <property type="project" value="UniProtKB-KW"/>
</dbReference>
<evidence type="ECO:0000256" key="2">
    <source>
        <dbReference type="ARBA" id="ARBA00022801"/>
    </source>
</evidence>
<evidence type="ECO:0000256" key="11">
    <source>
        <dbReference type="ARBA" id="ARBA00047972"/>
    </source>
</evidence>
<keyword evidence="13" id="KW-0031">Aminopeptidase</keyword>
<dbReference type="OrthoDB" id="9813296at2"/>
<feature type="domain" description="Serine aminopeptidase S33" evidence="12">
    <location>
        <begin position="43"/>
        <end position="126"/>
    </location>
</feature>
<reference evidence="14" key="1">
    <citation type="submission" date="2016-10" db="EMBL/GenBank/DDBJ databases">
        <authorList>
            <person name="Varghese N."/>
            <person name="Submissions S."/>
        </authorList>
    </citation>
    <scope>NUCLEOTIDE SEQUENCE [LARGE SCALE GENOMIC DNA]</scope>
    <source>
        <strain evidence="14">DSM 100420</strain>
    </source>
</reference>
<dbReference type="PRINTS" id="PR00111">
    <property type="entry name" value="ABHYDROLASE"/>
</dbReference>
<proteinExistence type="predicted"/>
<dbReference type="InterPro" id="IPR052382">
    <property type="entry name" value="ABHD10_acyl-thioesterase"/>
</dbReference>
<evidence type="ECO:0000313" key="13">
    <source>
        <dbReference type="EMBL" id="SDZ35684.1"/>
    </source>
</evidence>
<dbReference type="GO" id="GO:0008474">
    <property type="term" value="F:palmitoyl-(protein) hydrolase activity"/>
    <property type="evidence" value="ECO:0007669"/>
    <property type="project" value="UniProtKB-EC"/>
</dbReference>
<comment type="function">
    <text evidence="9">Acts as an acyl-protein thioesterase that hydrolyzes fatty acids from acylated residues in proteins. Regulates the mitochondrial S-depalmitoylation of the nucleophilic active site residue of peroxiredoxin-5/PRDX5, a key antioxidant protein, therefore modulating mitochondrial antioxidant ability. Also catalyzes the deglucuronidation of mycophenolic acid acyl-glucuronide, an active metabolite of the immunosuppressant drug mycophenolate.</text>
</comment>
<name>A0A1H3SCP7_9RHOB</name>
<dbReference type="EMBL" id="FNPX01000011">
    <property type="protein sequence ID" value="SDZ35684.1"/>
    <property type="molecule type" value="Genomic_DNA"/>
</dbReference>
<accession>A0A1H3SCP7</accession>
<evidence type="ECO:0000256" key="8">
    <source>
        <dbReference type="ARBA" id="ARBA00042704"/>
    </source>
</evidence>
<dbReference type="InterPro" id="IPR022742">
    <property type="entry name" value="Hydrolase_4"/>
</dbReference>
<keyword evidence="3" id="KW-0809">Transit peptide</keyword>
<evidence type="ECO:0000256" key="6">
    <source>
        <dbReference type="ARBA" id="ARBA00041520"/>
    </source>
</evidence>
<dbReference type="STRING" id="1244108.SAMN05444004_11183"/>
<evidence type="ECO:0000256" key="9">
    <source>
        <dbReference type="ARBA" id="ARBA00046047"/>
    </source>
</evidence>
<sequence length="247" mass="27120">MQTIARAGNKLAYRFTPGIGPGLVFLGGFKSDMQGTKAVALEDWAKRKGRAFLRLDYSGHGESGGAFADGCIGDWYQDALAVIEAVTEGPQVLVGSSMGGWIALLIAKERPERVAGLVTIAAAPDFTEDGFWRDFNDAQRAEVMEQGQTLLPSDYGEPYVITKRLIEEGRARLVLRDPLPLPFPVRMVQGTDDASVTTTTALRLLSHVTCDDIRLTLVRGSDHRFSEKDDLELIRRSVVDVLKRLPD</sequence>